<keyword evidence="13" id="KW-0325">Glycoprotein</keyword>
<keyword evidence="12" id="KW-1015">Disulfide bond</keyword>
<evidence type="ECO:0000259" key="19">
    <source>
        <dbReference type="PROSITE" id="PS50026"/>
    </source>
</evidence>
<dbReference type="GO" id="GO:0005886">
    <property type="term" value="C:plasma membrane"/>
    <property type="evidence" value="ECO:0007669"/>
    <property type="project" value="TreeGrafter"/>
</dbReference>
<dbReference type="Proteomes" id="UP001141806">
    <property type="component" value="Unassembled WGS sequence"/>
</dbReference>
<organism evidence="20 21">
    <name type="scientific">Protea cynaroides</name>
    <dbReference type="NCBI Taxonomy" id="273540"/>
    <lineage>
        <taxon>Eukaryota</taxon>
        <taxon>Viridiplantae</taxon>
        <taxon>Streptophyta</taxon>
        <taxon>Embryophyta</taxon>
        <taxon>Tracheophyta</taxon>
        <taxon>Spermatophyta</taxon>
        <taxon>Magnoliopsida</taxon>
        <taxon>Proteales</taxon>
        <taxon>Proteaceae</taxon>
        <taxon>Protea</taxon>
    </lineage>
</organism>
<evidence type="ECO:0000256" key="4">
    <source>
        <dbReference type="ARBA" id="ARBA00022679"/>
    </source>
</evidence>
<evidence type="ECO:0000256" key="6">
    <source>
        <dbReference type="ARBA" id="ARBA00022729"/>
    </source>
</evidence>
<dbReference type="SUPFAM" id="SSF57196">
    <property type="entry name" value="EGF/Laminin"/>
    <property type="match status" value="1"/>
</dbReference>
<dbReference type="InterPro" id="IPR018097">
    <property type="entry name" value="EGF_Ca-bd_CS"/>
</dbReference>
<gene>
    <name evidence="20" type="ORF">NE237_010705</name>
</gene>
<comment type="caution">
    <text evidence="20">The sequence shown here is derived from an EMBL/GenBank/DDBJ whole genome shotgun (WGS) entry which is preliminary data.</text>
</comment>
<dbReference type="GO" id="GO:0004674">
    <property type="term" value="F:protein serine/threonine kinase activity"/>
    <property type="evidence" value="ECO:0007669"/>
    <property type="project" value="UniProtKB-KW"/>
</dbReference>
<dbReference type="CDD" id="cd14066">
    <property type="entry name" value="STKc_IRAK"/>
    <property type="match status" value="1"/>
</dbReference>
<keyword evidence="10 16" id="KW-1133">Transmembrane helix</keyword>
<dbReference type="Gene3D" id="2.90.20.10">
    <property type="entry name" value="Plasmodium vivax P25 domain"/>
    <property type="match status" value="1"/>
</dbReference>
<dbReference type="PANTHER" id="PTHR27005:SF283">
    <property type="entry name" value="OS02G0633066 PROTEIN"/>
    <property type="match status" value="1"/>
</dbReference>
<dbReference type="PANTHER" id="PTHR27005">
    <property type="entry name" value="WALL-ASSOCIATED RECEPTOR KINASE-LIKE 21"/>
    <property type="match status" value="1"/>
</dbReference>
<evidence type="ECO:0000256" key="9">
    <source>
        <dbReference type="ARBA" id="ARBA00022840"/>
    </source>
</evidence>
<dbReference type="GO" id="GO:0005509">
    <property type="term" value="F:calcium ion binding"/>
    <property type="evidence" value="ECO:0007669"/>
    <property type="project" value="InterPro"/>
</dbReference>
<dbReference type="Pfam" id="PF13947">
    <property type="entry name" value="GUB_WAK_bind"/>
    <property type="match status" value="1"/>
</dbReference>
<name>A0A9Q0L0B2_9MAGN</name>
<keyword evidence="2" id="KW-0723">Serine/threonine-protein kinase</keyword>
<dbReference type="PROSITE" id="PS50011">
    <property type="entry name" value="PROTEIN_KINASE_DOM"/>
    <property type="match status" value="1"/>
</dbReference>
<dbReference type="AlphaFoldDB" id="A0A9Q0L0B2"/>
<dbReference type="Gene3D" id="1.10.510.10">
    <property type="entry name" value="Transferase(Phosphotransferase) domain 1"/>
    <property type="match status" value="1"/>
</dbReference>
<dbReference type="SMART" id="SM00181">
    <property type="entry name" value="EGF"/>
    <property type="match status" value="2"/>
</dbReference>
<evidence type="ECO:0000256" key="17">
    <source>
        <dbReference type="SAM" id="SignalP"/>
    </source>
</evidence>
<evidence type="ECO:0000313" key="21">
    <source>
        <dbReference type="Proteomes" id="UP001141806"/>
    </source>
</evidence>
<dbReference type="FunFam" id="1.10.510.10:FF:000084">
    <property type="entry name" value="Wall-associated receptor kinase 2"/>
    <property type="match status" value="1"/>
</dbReference>
<dbReference type="InterPro" id="IPR017441">
    <property type="entry name" value="Protein_kinase_ATP_BS"/>
</dbReference>
<evidence type="ECO:0000256" key="10">
    <source>
        <dbReference type="ARBA" id="ARBA00022989"/>
    </source>
</evidence>
<dbReference type="SUPFAM" id="SSF56112">
    <property type="entry name" value="Protein kinase-like (PK-like)"/>
    <property type="match status" value="1"/>
</dbReference>
<protein>
    <submittedName>
        <fullName evidence="20">Uncharacterized protein</fullName>
    </submittedName>
</protein>
<evidence type="ECO:0000256" key="3">
    <source>
        <dbReference type="ARBA" id="ARBA00022536"/>
    </source>
</evidence>
<feature type="transmembrane region" description="Helical" evidence="16">
    <location>
        <begin position="358"/>
        <end position="384"/>
    </location>
</feature>
<dbReference type="SMART" id="SM00179">
    <property type="entry name" value="EGF_CA"/>
    <property type="match status" value="1"/>
</dbReference>
<comment type="subcellular location">
    <subcellularLocation>
        <location evidence="1">Membrane</location>
        <topology evidence="1">Single-pass type I membrane protein</topology>
    </subcellularLocation>
</comment>
<feature type="binding site" evidence="15">
    <location>
        <position position="463"/>
    </location>
    <ligand>
        <name>ATP</name>
        <dbReference type="ChEBI" id="CHEBI:30616"/>
    </ligand>
</feature>
<evidence type="ECO:0000259" key="18">
    <source>
        <dbReference type="PROSITE" id="PS50011"/>
    </source>
</evidence>
<evidence type="ECO:0000256" key="5">
    <source>
        <dbReference type="ARBA" id="ARBA00022692"/>
    </source>
</evidence>
<dbReference type="InterPro" id="IPR045274">
    <property type="entry name" value="WAK-like"/>
</dbReference>
<evidence type="ECO:0000256" key="2">
    <source>
        <dbReference type="ARBA" id="ARBA00022527"/>
    </source>
</evidence>
<dbReference type="Pfam" id="PF07645">
    <property type="entry name" value="EGF_CA"/>
    <property type="match status" value="1"/>
</dbReference>
<evidence type="ECO:0000256" key="1">
    <source>
        <dbReference type="ARBA" id="ARBA00004479"/>
    </source>
</evidence>
<reference evidence="20" key="1">
    <citation type="journal article" date="2023" name="Plant J.">
        <title>The genome of the king protea, Protea cynaroides.</title>
        <authorList>
            <person name="Chang J."/>
            <person name="Duong T.A."/>
            <person name="Schoeman C."/>
            <person name="Ma X."/>
            <person name="Roodt D."/>
            <person name="Barker N."/>
            <person name="Li Z."/>
            <person name="Van de Peer Y."/>
            <person name="Mizrachi E."/>
        </authorList>
    </citation>
    <scope>NUCLEOTIDE SEQUENCE</scope>
    <source>
        <tissue evidence="20">Young leaves</tissue>
    </source>
</reference>
<keyword evidence="6 17" id="KW-0732">Signal</keyword>
<dbReference type="SMART" id="SM00220">
    <property type="entry name" value="S_TKc"/>
    <property type="match status" value="1"/>
</dbReference>
<dbReference type="PROSITE" id="PS00010">
    <property type="entry name" value="ASX_HYDROXYL"/>
    <property type="match status" value="1"/>
</dbReference>
<dbReference type="InterPro" id="IPR008271">
    <property type="entry name" value="Ser/Thr_kinase_AS"/>
</dbReference>
<feature type="domain" description="EGF-like" evidence="19">
    <location>
        <begin position="302"/>
        <end position="338"/>
    </location>
</feature>
<feature type="signal peptide" evidence="17">
    <location>
        <begin position="1"/>
        <end position="24"/>
    </location>
</feature>
<evidence type="ECO:0000313" key="20">
    <source>
        <dbReference type="EMBL" id="KAJ4979925.1"/>
    </source>
</evidence>
<dbReference type="InterPro" id="IPR001881">
    <property type="entry name" value="EGF-like_Ca-bd_dom"/>
</dbReference>
<keyword evidence="7 15" id="KW-0547">Nucleotide-binding</keyword>
<dbReference type="PROSITE" id="PS00108">
    <property type="entry name" value="PROTEIN_KINASE_ST"/>
    <property type="match status" value="1"/>
</dbReference>
<feature type="chain" id="PRO_5040471024" evidence="17">
    <location>
        <begin position="25"/>
        <end position="757"/>
    </location>
</feature>
<dbReference type="OrthoDB" id="4062651at2759"/>
<keyword evidence="21" id="KW-1185">Reference proteome</keyword>
<dbReference type="EMBL" id="JAMYWD010000002">
    <property type="protein sequence ID" value="KAJ4979925.1"/>
    <property type="molecule type" value="Genomic_DNA"/>
</dbReference>
<feature type="domain" description="Protein kinase" evidence="18">
    <location>
        <begin position="434"/>
        <end position="716"/>
    </location>
</feature>
<dbReference type="PROSITE" id="PS01187">
    <property type="entry name" value="EGF_CA"/>
    <property type="match status" value="1"/>
</dbReference>
<dbReference type="InterPro" id="IPR025287">
    <property type="entry name" value="WAK_GUB"/>
</dbReference>
<evidence type="ECO:0000256" key="11">
    <source>
        <dbReference type="ARBA" id="ARBA00023136"/>
    </source>
</evidence>
<dbReference type="Gene3D" id="3.30.200.20">
    <property type="entry name" value="Phosphorylase Kinase, domain 1"/>
    <property type="match status" value="1"/>
</dbReference>
<evidence type="ECO:0000256" key="14">
    <source>
        <dbReference type="PROSITE-ProRule" id="PRU00076"/>
    </source>
</evidence>
<dbReference type="CDD" id="cd00054">
    <property type="entry name" value="EGF_CA"/>
    <property type="match status" value="1"/>
</dbReference>
<keyword evidence="5 16" id="KW-0812">Transmembrane</keyword>
<evidence type="ECO:0000256" key="8">
    <source>
        <dbReference type="ARBA" id="ARBA00022777"/>
    </source>
</evidence>
<dbReference type="Pfam" id="PF00069">
    <property type="entry name" value="Pkinase"/>
    <property type="match status" value="1"/>
</dbReference>
<evidence type="ECO:0000256" key="15">
    <source>
        <dbReference type="PROSITE-ProRule" id="PRU10141"/>
    </source>
</evidence>
<sequence>MNPLLLLNLLLLLLLLKLYPAATSVLSLTKAGCQYTCGNLSIPYPFGIGGENCYRDENFEVICNETYYNPPKLFTLGNLEILNISLQGQQHVLAYISKDCYNSQGNSIFRYSPFYDLRHNPFTLSETENKFTALGCDTRAYVFGSNVQNFTSGCSMLSTNKDDLINGSCTGIGCCQTSIPKGFKYFEIDVSSFYNHTFVYDFDPCSYAFIVDYKWYNFSTSDLLNFSYNLDRGYPRVPLVLDWAIDWPTENNTSCEEAMKNQTSYACGSNSVCDVSKNGLGYSCNCSQGYHGNPYLQDGCQDINECIDPNNYPCSNTSLCTNLPGTYNCSCLNGYQGDGRKTGTGCTAIPKTSDQSFLLIQSAIGTGLGILFLLTGSSLLLWALQKRKLSKHKERFFKQNGGLLLKQQLSLYEGSNESAKIFTAEELKRATNNYAESQIIGQGGYGTVYKGILPDHRTVAIKKSKLVDESQIEQFINELVILSQINHKNVVKILGCCLESEVPLLVYEFITNNTLFHHIHDEGCKSSISWDNRLRIATETAEAIAYLHSAASPPIIHRDIKSTNILLDGNYTAKVSDFGASRLVPVDKTQLSTLVQGTLGYLDPEYFYSSQLTDKSDVYSFGVVLVELLTGKIPLCFNRPENERNLAMHFVTSMEENTVWEIVEDRVLLEGCKEQVQEVMELARRCLRVKVQERPTMKEVAMELEGLSKYDQHPWVVQNPQEVECLLLGEPLDLHSNNNIGYDTLTGQVIISLDDGQ</sequence>
<dbReference type="FunFam" id="3.30.200.20:FF:000043">
    <property type="entry name" value="Wall-associated receptor kinase 2"/>
    <property type="match status" value="1"/>
</dbReference>
<dbReference type="InterPro" id="IPR049883">
    <property type="entry name" value="NOTCH1_EGF-like"/>
</dbReference>
<dbReference type="InterPro" id="IPR011009">
    <property type="entry name" value="Kinase-like_dom_sf"/>
</dbReference>
<dbReference type="PROSITE" id="PS00107">
    <property type="entry name" value="PROTEIN_KINASE_ATP"/>
    <property type="match status" value="1"/>
</dbReference>
<keyword evidence="4" id="KW-0808">Transferase</keyword>
<proteinExistence type="predicted"/>
<evidence type="ECO:0000256" key="7">
    <source>
        <dbReference type="ARBA" id="ARBA00022741"/>
    </source>
</evidence>
<evidence type="ECO:0000256" key="12">
    <source>
        <dbReference type="ARBA" id="ARBA00023157"/>
    </source>
</evidence>
<comment type="caution">
    <text evidence="14">Lacks conserved residue(s) required for the propagation of feature annotation.</text>
</comment>
<keyword evidence="11 16" id="KW-0472">Membrane</keyword>
<dbReference type="GO" id="GO:0030247">
    <property type="term" value="F:polysaccharide binding"/>
    <property type="evidence" value="ECO:0007669"/>
    <property type="project" value="InterPro"/>
</dbReference>
<dbReference type="InterPro" id="IPR000742">
    <property type="entry name" value="EGF"/>
</dbReference>
<dbReference type="GO" id="GO:0007166">
    <property type="term" value="P:cell surface receptor signaling pathway"/>
    <property type="evidence" value="ECO:0007669"/>
    <property type="project" value="InterPro"/>
</dbReference>
<accession>A0A9Q0L0B2</accession>
<dbReference type="PROSITE" id="PS50026">
    <property type="entry name" value="EGF_3"/>
    <property type="match status" value="1"/>
</dbReference>
<keyword evidence="3 14" id="KW-0245">EGF-like domain</keyword>
<evidence type="ECO:0000256" key="16">
    <source>
        <dbReference type="SAM" id="Phobius"/>
    </source>
</evidence>
<keyword evidence="9 15" id="KW-0067">ATP-binding</keyword>
<dbReference type="InterPro" id="IPR000719">
    <property type="entry name" value="Prot_kinase_dom"/>
</dbReference>
<dbReference type="GO" id="GO:0005524">
    <property type="term" value="F:ATP binding"/>
    <property type="evidence" value="ECO:0007669"/>
    <property type="project" value="UniProtKB-UniRule"/>
</dbReference>
<evidence type="ECO:0000256" key="13">
    <source>
        <dbReference type="ARBA" id="ARBA00023180"/>
    </source>
</evidence>
<dbReference type="InterPro" id="IPR000152">
    <property type="entry name" value="EGF-type_Asp/Asn_hydroxyl_site"/>
</dbReference>
<keyword evidence="8" id="KW-0418">Kinase</keyword>